<dbReference type="Proteomes" id="UP000823935">
    <property type="component" value="Unassembled WGS sequence"/>
</dbReference>
<dbReference type="Gene3D" id="3.90.79.10">
    <property type="entry name" value="Nucleoside Triphosphate Pyrophosphohydrolase"/>
    <property type="match status" value="1"/>
</dbReference>
<gene>
    <name evidence="3" type="ORF">IAB44_01565</name>
</gene>
<protein>
    <submittedName>
        <fullName evidence="3">NUDIX domain-containing protein</fullName>
    </submittedName>
</protein>
<dbReference type="InterPro" id="IPR015797">
    <property type="entry name" value="NUDIX_hydrolase-like_dom_sf"/>
</dbReference>
<proteinExistence type="predicted"/>
<accession>A0A9D1JIP0</accession>
<reference evidence="3" key="2">
    <citation type="journal article" date="2021" name="PeerJ">
        <title>Extensive microbial diversity within the chicken gut microbiome revealed by metagenomics and culture.</title>
        <authorList>
            <person name="Gilroy R."/>
            <person name="Ravi A."/>
            <person name="Getino M."/>
            <person name="Pursley I."/>
            <person name="Horton D.L."/>
            <person name="Alikhan N.F."/>
            <person name="Baker D."/>
            <person name="Gharbi K."/>
            <person name="Hall N."/>
            <person name="Watson M."/>
            <person name="Adriaenssens E.M."/>
            <person name="Foster-Nyarko E."/>
            <person name="Jarju S."/>
            <person name="Secka A."/>
            <person name="Antonio M."/>
            <person name="Oren A."/>
            <person name="Chaudhuri R.R."/>
            <person name="La Ragione R."/>
            <person name="Hildebrand F."/>
            <person name="Pallen M.J."/>
        </authorList>
    </citation>
    <scope>NUCLEOTIDE SEQUENCE</scope>
    <source>
        <strain evidence="3">CHK190-19873</strain>
    </source>
</reference>
<feature type="domain" description="Nudix hydrolase" evidence="2">
    <location>
        <begin position="14"/>
        <end position="140"/>
    </location>
</feature>
<dbReference type="InterPro" id="IPR020084">
    <property type="entry name" value="NUDIX_hydrolase_CS"/>
</dbReference>
<dbReference type="PROSITE" id="PS51462">
    <property type="entry name" value="NUDIX"/>
    <property type="match status" value="1"/>
</dbReference>
<dbReference type="GO" id="GO:0016787">
    <property type="term" value="F:hydrolase activity"/>
    <property type="evidence" value="ECO:0007669"/>
    <property type="project" value="UniProtKB-KW"/>
</dbReference>
<evidence type="ECO:0000313" key="3">
    <source>
        <dbReference type="EMBL" id="HIS30230.1"/>
    </source>
</evidence>
<name>A0A9D1JIP0_9FIRM</name>
<evidence type="ECO:0000313" key="4">
    <source>
        <dbReference type="Proteomes" id="UP000823935"/>
    </source>
</evidence>
<dbReference type="Pfam" id="PF00293">
    <property type="entry name" value="NUDIX"/>
    <property type="match status" value="1"/>
</dbReference>
<reference evidence="3" key="1">
    <citation type="submission" date="2020-10" db="EMBL/GenBank/DDBJ databases">
        <authorList>
            <person name="Gilroy R."/>
        </authorList>
    </citation>
    <scope>NUCLEOTIDE SEQUENCE</scope>
    <source>
        <strain evidence="3">CHK190-19873</strain>
    </source>
</reference>
<keyword evidence="1" id="KW-0378">Hydrolase</keyword>
<dbReference type="InterPro" id="IPR000086">
    <property type="entry name" value="NUDIX_hydrolase_dom"/>
</dbReference>
<dbReference type="SUPFAM" id="SSF55811">
    <property type="entry name" value="Nudix"/>
    <property type="match status" value="1"/>
</dbReference>
<evidence type="ECO:0000256" key="1">
    <source>
        <dbReference type="ARBA" id="ARBA00022801"/>
    </source>
</evidence>
<sequence>MNKVFGIKENAEYYDRRGAYIIPIREGKVGVVKTPKGYFFIGGGLEQNETDRQCIQRESLEETGFQVKIEKYICSAESFLVHSRIGYFHPIQNYYSGELIEKIQDPKEGDHVLQWVEYGQMKGKMYSEMQSWALAQAWKKHHAEPRSDSPRRR</sequence>
<organism evidence="3 4">
    <name type="scientific">Candidatus Limivivens intestinipullorum</name>
    <dbReference type="NCBI Taxonomy" id="2840858"/>
    <lineage>
        <taxon>Bacteria</taxon>
        <taxon>Bacillati</taxon>
        <taxon>Bacillota</taxon>
        <taxon>Clostridia</taxon>
        <taxon>Lachnospirales</taxon>
        <taxon>Lachnospiraceae</taxon>
        <taxon>Lachnospiraceae incertae sedis</taxon>
        <taxon>Candidatus Limivivens</taxon>
    </lineage>
</organism>
<evidence type="ECO:0000259" key="2">
    <source>
        <dbReference type="PROSITE" id="PS51462"/>
    </source>
</evidence>
<dbReference type="EMBL" id="DVIQ01000008">
    <property type="protein sequence ID" value="HIS30230.1"/>
    <property type="molecule type" value="Genomic_DNA"/>
</dbReference>
<comment type="caution">
    <text evidence="3">The sequence shown here is derived from an EMBL/GenBank/DDBJ whole genome shotgun (WGS) entry which is preliminary data.</text>
</comment>
<dbReference type="AlphaFoldDB" id="A0A9D1JIP0"/>
<dbReference type="PROSITE" id="PS00893">
    <property type="entry name" value="NUDIX_BOX"/>
    <property type="match status" value="1"/>
</dbReference>